<gene>
    <name evidence="8" type="ordered locus">PSMK_20940</name>
</gene>
<dbReference type="Gene3D" id="3.40.50.2300">
    <property type="match status" value="1"/>
</dbReference>
<dbReference type="HOGENOM" id="CLU_000445_69_17_0"/>
<accession>I0IG65</accession>
<keyword evidence="4" id="KW-0238">DNA-binding</keyword>
<evidence type="ECO:0000313" key="8">
    <source>
        <dbReference type="EMBL" id="BAM04253.1"/>
    </source>
</evidence>
<dbReference type="eggNOG" id="COG0745">
    <property type="taxonomic scope" value="Bacteria"/>
</dbReference>
<name>I0IG65_PHYMF</name>
<dbReference type="KEGG" id="phm:PSMK_20940"/>
<dbReference type="GO" id="GO:0032993">
    <property type="term" value="C:protein-DNA complex"/>
    <property type="evidence" value="ECO:0007669"/>
    <property type="project" value="TreeGrafter"/>
</dbReference>
<dbReference type="GO" id="GO:0006355">
    <property type="term" value="P:regulation of DNA-templated transcription"/>
    <property type="evidence" value="ECO:0007669"/>
    <property type="project" value="TreeGrafter"/>
</dbReference>
<evidence type="ECO:0000256" key="1">
    <source>
        <dbReference type="ARBA" id="ARBA00022553"/>
    </source>
</evidence>
<evidence type="ECO:0000313" key="9">
    <source>
        <dbReference type="Proteomes" id="UP000007881"/>
    </source>
</evidence>
<evidence type="ECO:0000256" key="6">
    <source>
        <dbReference type="PROSITE-ProRule" id="PRU00169"/>
    </source>
</evidence>
<evidence type="ECO:0000256" key="5">
    <source>
        <dbReference type="ARBA" id="ARBA00023163"/>
    </source>
</evidence>
<evidence type="ECO:0000259" key="7">
    <source>
        <dbReference type="PROSITE" id="PS50110"/>
    </source>
</evidence>
<dbReference type="InterPro" id="IPR039420">
    <property type="entry name" value="WalR-like"/>
</dbReference>
<dbReference type="InterPro" id="IPR001789">
    <property type="entry name" value="Sig_transdc_resp-reg_receiver"/>
</dbReference>
<dbReference type="InterPro" id="IPR011006">
    <property type="entry name" value="CheY-like_superfamily"/>
</dbReference>
<keyword evidence="1 6" id="KW-0597">Phosphoprotein</keyword>
<evidence type="ECO:0000256" key="2">
    <source>
        <dbReference type="ARBA" id="ARBA00023012"/>
    </source>
</evidence>
<dbReference type="PANTHER" id="PTHR48111">
    <property type="entry name" value="REGULATOR OF RPOS"/>
    <property type="match status" value="1"/>
</dbReference>
<dbReference type="PANTHER" id="PTHR48111:SF1">
    <property type="entry name" value="TWO-COMPONENT RESPONSE REGULATOR ORR33"/>
    <property type="match status" value="1"/>
</dbReference>
<dbReference type="SMART" id="SM00448">
    <property type="entry name" value="REC"/>
    <property type="match status" value="1"/>
</dbReference>
<organism evidence="8 9">
    <name type="scientific">Phycisphaera mikurensis (strain NBRC 102666 / KCTC 22515 / FYK2301M01)</name>
    <dbReference type="NCBI Taxonomy" id="1142394"/>
    <lineage>
        <taxon>Bacteria</taxon>
        <taxon>Pseudomonadati</taxon>
        <taxon>Planctomycetota</taxon>
        <taxon>Phycisphaerae</taxon>
        <taxon>Phycisphaerales</taxon>
        <taxon>Phycisphaeraceae</taxon>
        <taxon>Phycisphaera</taxon>
    </lineage>
</organism>
<dbReference type="GO" id="GO:0000976">
    <property type="term" value="F:transcription cis-regulatory region binding"/>
    <property type="evidence" value="ECO:0007669"/>
    <property type="project" value="TreeGrafter"/>
</dbReference>
<dbReference type="AlphaFoldDB" id="I0IG65"/>
<evidence type="ECO:0000256" key="4">
    <source>
        <dbReference type="ARBA" id="ARBA00023125"/>
    </source>
</evidence>
<feature type="modified residue" description="4-aspartylphosphate" evidence="6">
    <location>
        <position position="74"/>
    </location>
</feature>
<feature type="domain" description="Response regulatory" evidence="7">
    <location>
        <begin position="22"/>
        <end position="141"/>
    </location>
</feature>
<reference evidence="8 9" key="1">
    <citation type="submission" date="2012-02" db="EMBL/GenBank/DDBJ databases">
        <title>Complete genome sequence of Phycisphaera mikurensis NBRC 102666.</title>
        <authorList>
            <person name="Ankai A."/>
            <person name="Hosoyama A."/>
            <person name="Terui Y."/>
            <person name="Sekine M."/>
            <person name="Fukai R."/>
            <person name="Kato Y."/>
            <person name="Nakamura S."/>
            <person name="Yamada-Narita S."/>
            <person name="Kawakoshi A."/>
            <person name="Fukunaga Y."/>
            <person name="Yamazaki S."/>
            <person name="Fujita N."/>
        </authorList>
    </citation>
    <scope>NUCLEOTIDE SEQUENCE [LARGE SCALE GENOMIC DNA]</scope>
    <source>
        <strain evidence="9">NBRC 102666 / KCTC 22515 / FYK2301M01</strain>
    </source>
</reference>
<protein>
    <submittedName>
        <fullName evidence="8">Putative response regulator receiver protein</fullName>
    </submittedName>
</protein>
<sequence>MPDAPSAPAAASSAGEGVEGALIFVVDDNEQNVELLQAYLDHLPVTVETAMDGHEALKRMEDAERPLPDLVLLDVMMPRMSGFEVCQRLKDDPRTRGVPVMMVTALNELGDIERGVEAGTDDFLPKPVNRLELLTRVKSLLRVRHLKKELDRTEAYIASMGGSAPGS</sequence>
<dbReference type="GO" id="GO:0000156">
    <property type="term" value="F:phosphorelay response regulator activity"/>
    <property type="evidence" value="ECO:0007669"/>
    <property type="project" value="TreeGrafter"/>
</dbReference>
<dbReference type="PROSITE" id="PS50110">
    <property type="entry name" value="RESPONSE_REGULATORY"/>
    <property type="match status" value="1"/>
</dbReference>
<dbReference type="RefSeq" id="WP_014437471.1">
    <property type="nucleotide sequence ID" value="NC_017080.1"/>
</dbReference>
<keyword evidence="3" id="KW-0805">Transcription regulation</keyword>
<dbReference type="GO" id="GO:0005829">
    <property type="term" value="C:cytosol"/>
    <property type="evidence" value="ECO:0007669"/>
    <property type="project" value="TreeGrafter"/>
</dbReference>
<keyword evidence="9" id="KW-1185">Reference proteome</keyword>
<dbReference type="OrthoDB" id="9800897at2"/>
<dbReference type="Proteomes" id="UP000007881">
    <property type="component" value="Chromosome"/>
</dbReference>
<dbReference type="SUPFAM" id="SSF52172">
    <property type="entry name" value="CheY-like"/>
    <property type="match status" value="1"/>
</dbReference>
<proteinExistence type="predicted"/>
<evidence type="ECO:0000256" key="3">
    <source>
        <dbReference type="ARBA" id="ARBA00023015"/>
    </source>
</evidence>
<keyword evidence="2" id="KW-0902">Two-component regulatory system</keyword>
<dbReference type="Pfam" id="PF00072">
    <property type="entry name" value="Response_reg"/>
    <property type="match status" value="1"/>
</dbReference>
<keyword evidence="5" id="KW-0804">Transcription</keyword>
<dbReference type="STRING" id="1142394.PSMK_20940"/>
<dbReference type="EMBL" id="AP012338">
    <property type="protein sequence ID" value="BAM04253.1"/>
    <property type="molecule type" value="Genomic_DNA"/>
</dbReference>